<keyword evidence="8" id="KW-0460">Magnesium</keyword>
<reference evidence="11 12" key="1">
    <citation type="submission" date="2023-01" db="EMBL/GenBank/DDBJ databases">
        <title>Novel species of the genus Asticcacaulis isolated from rivers.</title>
        <authorList>
            <person name="Lu H."/>
        </authorList>
    </citation>
    <scope>NUCLEOTIDE SEQUENCE [LARGE SCALE GENOMIC DNA]</scope>
    <source>
        <strain evidence="11 12">BYS171W</strain>
    </source>
</reference>
<comment type="cofactor">
    <cofactor evidence="1">
        <name>Mg(2+)</name>
        <dbReference type="ChEBI" id="CHEBI:18420"/>
    </cofactor>
</comment>
<keyword evidence="4" id="KW-0548">Nucleotidyltransferase</keyword>
<keyword evidence="2" id="KW-1277">Toxin-antitoxin system</keyword>
<comment type="similarity">
    <text evidence="9">Belongs to the MntA antitoxin family.</text>
</comment>
<name>A0ABT5HVG9_9CAUL</name>
<evidence type="ECO:0000313" key="12">
    <source>
        <dbReference type="Proteomes" id="UP001214854"/>
    </source>
</evidence>
<dbReference type="SUPFAM" id="SSF81301">
    <property type="entry name" value="Nucleotidyltransferase"/>
    <property type="match status" value="1"/>
</dbReference>
<dbReference type="RefSeq" id="WP_272748523.1">
    <property type="nucleotide sequence ID" value="NZ_JAQQKX010000009.1"/>
</dbReference>
<evidence type="ECO:0000256" key="3">
    <source>
        <dbReference type="ARBA" id="ARBA00022679"/>
    </source>
</evidence>
<dbReference type="CDD" id="cd05403">
    <property type="entry name" value="NT_KNTase_like"/>
    <property type="match status" value="1"/>
</dbReference>
<dbReference type="InterPro" id="IPR052038">
    <property type="entry name" value="Type-VII_TA_antitoxin"/>
</dbReference>
<keyword evidence="12" id="KW-1185">Reference proteome</keyword>
<protein>
    <submittedName>
        <fullName evidence="11">Nucleotidyltransferase domain-containing protein</fullName>
    </submittedName>
</protein>
<proteinExistence type="inferred from homology"/>
<evidence type="ECO:0000256" key="8">
    <source>
        <dbReference type="ARBA" id="ARBA00022842"/>
    </source>
</evidence>
<keyword evidence="3" id="KW-0808">Transferase</keyword>
<sequence>MSGYDALIETLNNLAPDMRRKGVAHLFLFGSHARNEASADSDVDLFLDFDDPRFNLFDLMDVKRLVEDQTGRSVDLMTRNSLHPRFRSDIERSAIQVF</sequence>
<evidence type="ECO:0000256" key="4">
    <source>
        <dbReference type="ARBA" id="ARBA00022695"/>
    </source>
</evidence>
<evidence type="ECO:0000256" key="7">
    <source>
        <dbReference type="ARBA" id="ARBA00022840"/>
    </source>
</evidence>
<evidence type="ECO:0000256" key="1">
    <source>
        <dbReference type="ARBA" id="ARBA00001946"/>
    </source>
</evidence>
<evidence type="ECO:0000256" key="5">
    <source>
        <dbReference type="ARBA" id="ARBA00022723"/>
    </source>
</evidence>
<keyword evidence="5" id="KW-0479">Metal-binding</keyword>
<evidence type="ECO:0000256" key="9">
    <source>
        <dbReference type="ARBA" id="ARBA00038276"/>
    </source>
</evidence>
<dbReference type="EMBL" id="JAQQKX010000009">
    <property type="protein sequence ID" value="MDC7684072.1"/>
    <property type="molecule type" value="Genomic_DNA"/>
</dbReference>
<comment type="caution">
    <text evidence="11">The sequence shown here is derived from an EMBL/GenBank/DDBJ whole genome shotgun (WGS) entry which is preliminary data.</text>
</comment>
<evidence type="ECO:0000259" key="10">
    <source>
        <dbReference type="Pfam" id="PF01909"/>
    </source>
</evidence>
<evidence type="ECO:0000256" key="6">
    <source>
        <dbReference type="ARBA" id="ARBA00022741"/>
    </source>
</evidence>
<organism evidence="11 12">
    <name type="scientific">Asticcacaulis aquaticus</name>
    <dbReference type="NCBI Taxonomy" id="2984212"/>
    <lineage>
        <taxon>Bacteria</taxon>
        <taxon>Pseudomonadati</taxon>
        <taxon>Pseudomonadota</taxon>
        <taxon>Alphaproteobacteria</taxon>
        <taxon>Caulobacterales</taxon>
        <taxon>Caulobacteraceae</taxon>
        <taxon>Asticcacaulis</taxon>
    </lineage>
</organism>
<dbReference type="PANTHER" id="PTHR33571">
    <property type="entry name" value="SSL8005 PROTEIN"/>
    <property type="match status" value="1"/>
</dbReference>
<keyword evidence="6" id="KW-0547">Nucleotide-binding</keyword>
<gene>
    <name evidence="11" type="ORF">PQU92_12350</name>
</gene>
<dbReference type="InterPro" id="IPR043519">
    <property type="entry name" value="NT_sf"/>
</dbReference>
<evidence type="ECO:0000256" key="2">
    <source>
        <dbReference type="ARBA" id="ARBA00022649"/>
    </source>
</evidence>
<feature type="domain" description="Polymerase nucleotidyl transferase" evidence="10">
    <location>
        <begin position="13"/>
        <end position="95"/>
    </location>
</feature>
<evidence type="ECO:0000313" key="11">
    <source>
        <dbReference type="EMBL" id="MDC7684072.1"/>
    </source>
</evidence>
<accession>A0ABT5HVG9</accession>
<keyword evidence="7" id="KW-0067">ATP-binding</keyword>
<dbReference type="Gene3D" id="3.30.460.10">
    <property type="entry name" value="Beta Polymerase, domain 2"/>
    <property type="match status" value="1"/>
</dbReference>
<dbReference type="Proteomes" id="UP001214854">
    <property type="component" value="Unassembled WGS sequence"/>
</dbReference>
<dbReference type="PANTHER" id="PTHR33571:SF12">
    <property type="entry name" value="BSL3053 PROTEIN"/>
    <property type="match status" value="1"/>
</dbReference>
<dbReference type="InterPro" id="IPR002934">
    <property type="entry name" value="Polymerase_NTP_transf_dom"/>
</dbReference>
<dbReference type="Pfam" id="PF01909">
    <property type="entry name" value="NTP_transf_2"/>
    <property type="match status" value="1"/>
</dbReference>